<feature type="transmembrane region" description="Helical" evidence="6">
    <location>
        <begin position="193"/>
        <end position="213"/>
    </location>
</feature>
<dbReference type="PANTHER" id="PTHR43646:SF2">
    <property type="entry name" value="GLYCOSYLTRANSFERASE 2-LIKE DOMAIN-CONTAINING PROTEIN"/>
    <property type="match status" value="1"/>
</dbReference>
<dbReference type="PANTHER" id="PTHR43646">
    <property type="entry name" value="GLYCOSYLTRANSFERASE"/>
    <property type="match status" value="1"/>
</dbReference>
<dbReference type="SUPFAM" id="SSF53448">
    <property type="entry name" value="Nucleotide-diphospho-sugar transferases"/>
    <property type="match status" value="1"/>
</dbReference>
<dbReference type="Pfam" id="PF00535">
    <property type="entry name" value="Glycos_transf_2"/>
    <property type="match status" value="1"/>
</dbReference>
<feature type="transmembrane region" description="Helical" evidence="6">
    <location>
        <begin position="477"/>
        <end position="502"/>
    </location>
</feature>
<keyword evidence="6" id="KW-1133">Transmembrane helix</keyword>
<name>A0A3D4V675_9BACT</name>
<evidence type="ECO:0000256" key="5">
    <source>
        <dbReference type="ARBA" id="ARBA00023136"/>
    </source>
</evidence>
<keyword evidence="5 6" id="KW-0472">Membrane</keyword>
<evidence type="ECO:0000256" key="4">
    <source>
        <dbReference type="ARBA" id="ARBA00022679"/>
    </source>
</evidence>
<sequence length="585" mass="64495">MHRAPRHLITCGIAHDGIHRLYRVGLHIAGGFGVCFTHQRAACLLGVADRQPGHDAAHARGQRREQCHTTRHLGEIHQRDGMHRRQMVAHPPAIAQFHTRISRTHIGIEAADRAGIGSGPPHGPTEQAFSKWQTMQAFPIGEQRRAGSRVGRGHARAYPRIRRHATFRTSRRTPTRGSSATFTEEDMIDAVPWSSLGVASFLVGQALCLMVLVSRLAPGRSRRPPVSPRLAPRDDTTVSVIVATLNEAHRIGPCLDGLLQQPAPLLEVLVVDSRSRDGTPELVQTYADRDPRIRLITDDPLPPGWVGKVWALQTGLQAARGAWVLGIDADTVPAAGLVGGVIDAAERDRFDVVSFSPRFAGQTAAERLVQPAMLVTLVYRTGAAGAEQQPDRVLANGQCFLARRAVLEQHGGYAVARGSFSDDVTLARHLAMHGARVGFLDGSRIIEVRAYATLREMWREWGRSFDLKDSASRVQGWLDVVLVWLVQALPLPVLLGGVLLWFGAPAALSPYPQWLLVALIATNSFAVLLRILMLWVLRTSYHERGVTYWLSWLSDAAAAWRLTMSMARTPRSWRGRRYASERAPV</sequence>
<evidence type="ECO:0000256" key="6">
    <source>
        <dbReference type="SAM" id="Phobius"/>
    </source>
</evidence>
<evidence type="ECO:0000256" key="3">
    <source>
        <dbReference type="ARBA" id="ARBA00022676"/>
    </source>
</evidence>
<feature type="transmembrane region" description="Helical" evidence="6">
    <location>
        <begin position="514"/>
        <end position="537"/>
    </location>
</feature>
<dbReference type="Proteomes" id="UP000264071">
    <property type="component" value="Unassembled WGS sequence"/>
</dbReference>
<keyword evidence="3" id="KW-0328">Glycosyltransferase</keyword>
<comment type="subcellular location">
    <subcellularLocation>
        <location evidence="1">Cell membrane</location>
    </subcellularLocation>
</comment>
<dbReference type="GO" id="GO:0016757">
    <property type="term" value="F:glycosyltransferase activity"/>
    <property type="evidence" value="ECO:0007669"/>
    <property type="project" value="UniProtKB-KW"/>
</dbReference>
<dbReference type="AlphaFoldDB" id="A0A3D4V675"/>
<evidence type="ECO:0000313" key="9">
    <source>
        <dbReference type="Proteomes" id="UP000264071"/>
    </source>
</evidence>
<dbReference type="InterPro" id="IPR001173">
    <property type="entry name" value="Glyco_trans_2-like"/>
</dbReference>
<evidence type="ECO:0000313" key="8">
    <source>
        <dbReference type="EMBL" id="HCT56252.1"/>
    </source>
</evidence>
<accession>A0A3D4V675</accession>
<organism evidence="8 9">
    <name type="scientific">Gemmatimonas aurantiaca</name>
    <dbReference type="NCBI Taxonomy" id="173480"/>
    <lineage>
        <taxon>Bacteria</taxon>
        <taxon>Pseudomonadati</taxon>
        <taxon>Gemmatimonadota</taxon>
        <taxon>Gemmatimonadia</taxon>
        <taxon>Gemmatimonadales</taxon>
        <taxon>Gemmatimonadaceae</taxon>
        <taxon>Gemmatimonas</taxon>
    </lineage>
</organism>
<evidence type="ECO:0000256" key="2">
    <source>
        <dbReference type="ARBA" id="ARBA00022475"/>
    </source>
</evidence>
<dbReference type="EMBL" id="DPIY01000004">
    <property type="protein sequence ID" value="HCT56252.1"/>
    <property type="molecule type" value="Genomic_DNA"/>
</dbReference>
<keyword evidence="2" id="KW-1003">Cell membrane</keyword>
<keyword evidence="6" id="KW-0812">Transmembrane</keyword>
<gene>
    <name evidence="8" type="ORF">DGD08_03460</name>
</gene>
<proteinExistence type="predicted"/>
<feature type="domain" description="Glycosyltransferase 2-like" evidence="7">
    <location>
        <begin position="239"/>
        <end position="410"/>
    </location>
</feature>
<dbReference type="Gene3D" id="3.90.550.10">
    <property type="entry name" value="Spore Coat Polysaccharide Biosynthesis Protein SpsA, Chain A"/>
    <property type="match status" value="1"/>
</dbReference>
<keyword evidence="4" id="KW-0808">Transferase</keyword>
<comment type="caution">
    <text evidence="8">The sequence shown here is derived from an EMBL/GenBank/DDBJ whole genome shotgun (WGS) entry which is preliminary data.</text>
</comment>
<evidence type="ECO:0000256" key="1">
    <source>
        <dbReference type="ARBA" id="ARBA00004236"/>
    </source>
</evidence>
<reference evidence="8 9" key="1">
    <citation type="journal article" date="2018" name="Nat. Biotechnol.">
        <title>A standardized bacterial taxonomy based on genome phylogeny substantially revises the tree of life.</title>
        <authorList>
            <person name="Parks D.H."/>
            <person name="Chuvochina M."/>
            <person name="Waite D.W."/>
            <person name="Rinke C."/>
            <person name="Skarshewski A."/>
            <person name="Chaumeil P.A."/>
            <person name="Hugenholtz P."/>
        </authorList>
    </citation>
    <scope>NUCLEOTIDE SEQUENCE [LARGE SCALE GENOMIC DNA]</scope>
    <source>
        <strain evidence="8">UBA8844</strain>
    </source>
</reference>
<protein>
    <recommendedName>
        <fullName evidence="7">Glycosyltransferase 2-like domain-containing protein</fullName>
    </recommendedName>
</protein>
<evidence type="ECO:0000259" key="7">
    <source>
        <dbReference type="Pfam" id="PF00535"/>
    </source>
</evidence>
<dbReference type="GO" id="GO:0005886">
    <property type="term" value="C:plasma membrane"/>
    <property type="evidence" value="ECO:0007669"/>
    <property type="project" value="UniProtKB-SubCell"/>
</dbReference>
<dbReference type="InterPro" id="IPR029044">
    <property type="entry name" value="Nucleotide-diphossugar_trans"/>
</dbReference>